<dbReference type="OrthoDB" id="5540852at2"/>
<gene>
    <name evidence="2" type="ORF">CBF30_05285</name>
</gene>
<evidence type="ECO:0000259" key="1">
    <source>
        <dbReference type="Pfam" id="PF09706"/>
    </source>
</evidence>
<name>A0A430AKK7_9ENTE</name>
<evidence type="ECO:0000313" key="3">
    <source>
        <dbReference type="Proteomes" id="UP000288669"/>
    </source>
</evidence>
<dbReference type="NCBIfam" id="TIGR01908">
    <property type="entry name" value="cas_CXXC_CXXC"/>
    <property type="match status" value="1"/>
</dbReference>
<protein>
    <submittedName>
        <fullName evidence="2">Type I-B CRISPR-associated protein Cas8b1/Cst1</fullName>
    </submittedName>
</protein>
<dbReference type="AlphaFoldDB" id="A0A430AKK7"/>
<dbReference type="InterPro" id="IPR019121">
    <property type="entry name" value="CRISPR-assoc_CXXC-CXXC_dom"/>
</dbReference>
<accession>A0A430AKK7</accession>
<dbReference type="InterPro" id="IPR010180">
    <property type="entry name" value="CRISPR-assoc_prot_CXXC-CXXC"/>
</dbReference>
<organism evidence="2 3">
    <name type="scientific">Vagococcus entomophilus</name>
    <dbReference type="NCBI Taxonomy" id="1160095"/>
    <lineage>
        <taxon>Bacteria</taxon>
        <taxon>Bacillati</taxon>
        <taxon>Bacillota</taxon>
        <taxon>Bacilli</taxon>
        <taxon>Lactobacillales</taxon>
        <taxon>Enterococcaceae</taxon>
        <taxon>Vagococcus</taxon>
    </lineage>
</organism>
<evidence type="ECO:0000313" key="2">
    <source>
        <dbReference type="EMBL" id="RSU08641.1"/>
    </source>
</evidence>
<feature type="domain" description="CRISPR-associated protein CXXC-CXXC" evidence="1">
    <location>
        <begin position="235"/>
        <end position="294"/>
    </location>
</feature>
<keyword evidence="3" id="KW-1185">Reference proteome</keyword>
<sequence>MINIDETKHRLLLTEWQLNAGIVGMLNILGKKDNELPKINEFNFQSGYLDDFAEKYFSYFIETYKKTLSWYKIVQFKEKIARFEESDFAYLDEKQYEQINLYIRDVAKKYINSASYKAAYPLIKANLDIREKGSNLKQLPKLTKKLSFDKNREEIIVLVKEKFEEIKEIIAYFDTPEAKKYIGAKNVLYTLIRKGWDGVSALNPQTKEKDPYLDFHQYFVQPCLDYLEADKTKYKFSCCTCEQPIKNLDETFSFLVETGYDTKRKGSHGWNFVNDMGLCPICKLIYACIPAGFTYVINQGIFINASQNLSELVRVNQKVKMDILKRNSSEQGVREVNTYVGMIEAILEQENKSHTYELSDIQVVRYEEDRYYFTLLSKRVLKILNQSKVFLEPLIKANFPEGNLYQSAVQKIMNSENLFSLIHKLLIYKVTNVKNLYYGIYHVDYLLNINQKFLGGIQKMNELSQEELKKVRASGWYLGKEYDNKNKVKSIAQRLLNTLKSNNRDGFMDIILNCYAYVGKTVPNWGIQIFQDDETFKTIGYSFVSGLIGDKDKDKENGDGK</sequence>
<dbReference type="Proteomes" id="UP000288669">
    <property type="component" value="Unassembled WGS sequence"/>
</dbReference>
<dbReference type="RefSeq" id="WP_126823434.1">
    <property type="nucleotide sequence ID" value="NZ_JBHLWU010000001.1"/>
</dbReference>
<comment type="caution">
    <text evidence="2">The sequence shown here is derived from an EMBL/GenBank/DDBJ whole genome shotgun (WGS) entry which is preliminary data.</text>
</comment>
<dbReference type="EMBL" id="NGJZ01000001">
    <property type="protein sequence ID" value="RSU08641.1"/>
    <property type="molecule type" value="Genomic_DNA"/>
</dbReference>
<dbReference type="Pfam" id="PF09706">
    <property type="entry name" value="Cas_CXXC_CXXC"/>
    <property type="match status" value="1"/>
</dbReference>
<reference evidence="2 3" key="1">
    <citation type="submission" date="2017-05" db="EMBL/GenBank/DDBJ databases">
        <title>Vagococcus spp. assemblies.</title>
        <authorList>
            <person name="Gulvik C.A."/>
        </authorList>
    </citation>
    <scope>NUCLEOTIDE SEQUENCE [LARGE SCALE GENOMIC DNA]</scope>
    <source>
        <strain evidence="2 3">DSM 24756</strain>
    </source>
</reference>
<proteinExistence type="predicted"/>